<gene>
    <name evidence="1" type="ORF">KUCAC02_011070</name>
</gene>
<sequence>MYLKSDKGVRVLFEFNGGPDDVVQSVDPILMTILPTSHFSTSYSLEGQGDFYNYIIVVAQNKHLDGIKMDPQPQTTTFNWRKVDGTDYSWAEMYYSTGANFYQMSYPDSPFGLYSYGVANANGYGSPAAANPAAIKEGTCWAMGDPHYRTFDSNYYNFMGSCTYTMAKNCQVDEDHPAFEVDAKNDKLDEFGLVRMNHTLWNLPINGKLKLSQSSMSCRAVLSGKVCGLCGNFNSKKEDDLVTPSGSQSSNVASLGKSWRVPNVYADACQRAGVKIHDWRHFAHCPLPSCPENSHYEFLRKGLPFHL</sequence>
<name>A0ACB9WWE7_CHAAC</name>
<dbReference type="Proteomes" id="UP001057452">
    <property type="component" value="Chromosome 11"/>
</dbReference>
<evidence type="ECO:0000313" key="1">
    <source>
        <dbReference type="EMBL" id="KAI4817687.1"/>
    </source>
</evidence>
<keyword evidence="2" id="KW-1185">Reference proteome</keyword>
<protein>
    <submittedName>
        <fullName evidence="1">Uncharacterized protein</fullName>
    </submittedName>
</protein>
<accession>A0ACB9WWE7</accession>
<reference evidence="1" key="1">
    <citation type="submission" date="2022-05" db="EMBL/GenBank/DDBJ databases">
        <title>Chromosome-level genome of Chaenocephalus aceratus.</title>
        <authorList>
            <person name="Park H."/>
        </authorList>
    </citation>
    <scope>NUCLEOTIDE SEQUENCE</scope>
    <source>
        <strain evidence="1">KU_202001</strain>
    </source>
</reference>
<evidence type="ECO:0000313" key="2">
    <source>
        <dbReference type="Proteomes" id="UP001057452"/>
    </source>
</evidence>
<dbReference type="EMBL" id="CM043795">
    <property type="protein sequence ID" value="KAI4817687.1"/>
    <property type="molecule type" value="Genomic_DNA"/>
</dbReference>
<organism evidence="1 2">
    <name type="scientific">Chaenocephalus aceratus</name>
    <name type="common">Blackfin icefish</name>
    <name type="synonym">Chaenichthys aceratus</name>
    <dbReference type="NCBI Taxonomy" id="36190"/>
    <lineage>
        <taxon>Eukaryota</taxon>
        <taxon>Metazoa</taxon>
        <taxon>Chordata</taxon>
        <taxon>Craniata</taxon>
        <taxon>Vertebrata</taxon>
        <taxon>Euteleostomi</taxon>
        <taxon>Actinopterygii</taxon>
        <taxon>Neopterygii</taxon>
        <taxon>Teleostei</taxon>
        <taxon>Neoteleostei</taxon>
        <taxon>Acanthomorphata</taxon>
        <taxon>Eupercaria</taxon>
        <taxon>Perciformes</taxon>
        <taxon>Notothenioidei</taxon>
        <taxon>Channichthyidae</taxon>
        <taxon>Chaenocephalus</taxon>
    </lineage>
</organism>
<comment type="caution">
    <text evidence="1">The sequence shown here is derived from an EMBL/GenBank/DDBJ whole genome shotgun (WGS) entry which is preliminary data.</text>
</comment>
<proteinExistence type="predicted"/>